<accession>A0A931J5N5</accession>
<dbReference type="NCBIfam" id="TIGR01730">
    <property type="entry name" value="RND_mfp"/>
    <property type="match status" value="1"/>
</dbReference>
<dbReference type="InterPro" id="IPR058792">
    <property type="entry name" value="Beta-barrel_RND_2"/>
</dbReference>
<keyword evidence="2" id="KW-0175">Coiled coil</keyword>
<dbReference type="AlphaFoldDB" id="A0A931J5N5"/>
<evidence type="ECO:0000256" key="1">
    <source>
        <dbReference type="ARBA" id="ARBA00009477"/>
    </source>
</evidence>
<protein>
    <submittedName>
        <fullName evidence="6">Efflux RND transporter periplasmic adaptor subunit</fullName>
    </submittedName>
</protein>
<name>A0A931J5N5_9BURK</name>
<organism evidence="6 7">
    <name type="scientific">Inhella proteolytica</name>
    <dbReference type="NCBI Taxonomy" id="2795029"/>
    <lineage>
        <taxon>Bacteria</taxon>
        <taxon>Pseudomonadati</taxon>
        <taxon>Pseudomonadota</taxon>
        <taxon>Betaproteobacteria</taxon>
        <taxon>Burkholderiales</taxon>
        <taxon>Sphaerotilaceae</taxon>
        <taxon>Inhella</taxon>
    </lineage>
</organism>
<dbReference type="Proteomes" id="UP000613266">
    <property type="component" value="Unassembled WGS sequence"/>
</dbReference>
<dbReference type="Gene3D" id="2.40.30.170">
    <property type="match status" value="1"/>
</dbReference>
<evidence type="ECO:0000256" key="2">
    <source>
        <dbReference type="SAM" id="Coils"/>
    </source>
</evidence>
<comment type="caution">
    <text evidence="6">The sequence shown here is derived from an EMBL/GenBank/DDBJ whole genome shotgun (WGS) entry which is preliminary data.</text>
</comment>
<dbReference type="PANTHER" id="PTHR30469:SF38">
    <property type="entry name" value="HLYD FAMILY SECRETION PROTEIN"/>
    <property type="match status" value="1"/>
</dbReference>
<dbReference type="EMBL" id="JAEDAK010000013">
    <property type="protein sequence ID" value="MBH9578650.1"/>
    <property type="molecule type" value="Genomic_DNA"/>
</dbReference>
<reference evidence="6" key="1">
    <citation type="submission" date="2020-12" db="EMBL/GenBank/DDBJ databases">
        <title>The genome sequence of Inhella sp. 1Y17.</title>
        <authorList>
            <person name="Liu Y."/>
        </authorList>
    </citation>
    <scope>NUCLEOTIDE SEQUENCE</scope>
    <source>
        <strain evidence="6">1Y17</strain>
    </source>
</reference>
<feature type="region of interest" description="Disordered" evidence="3">
    <location>
        <begin position="397"/>
        <end position="420"/>
    </location>
</feature>
<gene>
    <name evidence="6" type="ORF">I7X39_17295</name>
</gene>
<feature type="domain" description="CusB-like beta-barrel" evidence="5">
    <location>
        <begin position="261"/>
        <end position="332"/>
    </location>
</feature>
<sequence>MSDAPSPTGLLKIDRSAGAKPMRKRLWRWALPALLVLGAGAWLLRPRVPEVQTVSAALTPPSVQYQQLTASGYVVAQRRAAVTTKATGRLLELHVREGSRVKAGSLLAKLDGADVRAQLAVAQAAVGQAQALAQQTLAQLRQAEVELRNAQAEAERAQALQKQGFISPQALDASQRRLDAARAAVAAAQAGAEQGRSGVAQARAQLGLQQVNAGFTEIRAPFDGVVLAKNANVGDLITPFSNAAGSQGAVLTLADLSTLEVEADVSESNLALVRKGQPVEITLDALPGKRFRGQVASIVPTVDRAKATVMTKVQFEQLDEAILPEMSAKVFFLSQRPSDAEQQPLLTVPAKALDGQRVWKLTKDAEGERVQALAVKPGQKLGDSMAVQPADAKALAGGDRLALPPTGGLKDGQRVRTAAR</sequence>
<evidence type="ECO:0000256" key="3">
    <source>
        <dbReference type="SAM" id="MobiDB-lite"/>
    </source>
</evidence>
<dbReference type="Gene3D" id="2.40.50.100">
    <property type="match status" value="1"/>
</dbReference>
<evidence type="ECO:0000313" key="7">
    <source>
        <dbReference type="Proteomes" id="UP000613266"/>
    </source>
</evidence>
<feature type="coiled-coil region" evidence="2">
    <location>
        <begin position="126"/>
        <end position="162"/>
    </location>
</feature>
<dbReference type="Pfam" id="PF25917">
    <property type="entry name" value="BSH_RND"/>
    <property type="match status" value="1"/>
</dbReference>
<dbReference type="GO" id="GO:1990281">
    <property type="term" value="C:efflux pump complex"/>
    <property type="evidence" value="ECO:0007669"/>
    <property type="project" value="TreeGrafter"/>
</dbReference>
<dbReference type="GO" id="GO:0015562">
    <property type="term" value="F:efflux transmembrane transporter activity"/>
    <property type="evidence" value="ECO:0007669"/>
    <property type="project" value="TreeGrafter"/>
</dbReference>
<comment type="similarity">
    <text evidence="1">Belongs to the membrane fusion protein (MFP) (TC 8.A.1) family.</text>
</comment>
<evidence type="ECO:0000313" key="6">
    <source>
        <dbReference type="EMBL" id="MBH9578650.1"/>
    </source>
</evidence>
<feature type="domain" description="Multidrug resistance protein MdtA-like barrel-sandwich hybrid" evidence="4">
    <location>
        <begin position="78"/>
        <end position="238"/>
    </location>
</feature>
<proteinExistence type="inferred from homology"/>
<evidence type="ECO:0000259" key="5">
    <source>
        <dbReference type="Pfam" id="PF25954"/>
    </source>
</evidence>
<evidence type="ECO:0000259" key="4">
    <source>
        <dbReference type="Pfam" id="PF25917"/>
    </source>
</evidence>
<dbReference type="FunFam" id="2.40.30.170:FF:000010">
    <property type="entry name" value="Efflux RND transporter periplasmic adaptor subunit"/>
    <property type="match status" value="1"/>
</dbReference>
<dbReference type="Pfam" id="PF25954">
    <property type="entry name" value="Beta-barrel_RND_2"/>
    <property type="match status" value="1"/>
</dbReference>
<dbReference type="Gene3D" id="1.10.287.470">
    <property type="entry name" value="Helix hairpin bin"/>
    <property type="match status" value="1"/>
</dbReference>
<dbReference type="InterPro" id="IPR006143">
    <property type="entry name" value="RND_pump_MFP"/>
</dbReference>
<dbReference type="SUPFAM" id="SSF111369">
    <property type="entry name" value="HlyD-like secretion proteins"/>
    <property type="match status" value="2"/>
</dbReference>
<dbReference type="RefSeq" id="WP_198112417.1">
    <property type="nucleotide sequence ID" value="NZ_JAEDAK010000013.1"/>
</dbReference>
<dbReference type="PANTHER" id="PTHR30469">
    <property type="entry name" value="MULTIDRUG RESISTANCE PROTEIN MDTA"/>
    <property type="match status" value="1"/>
</dbReference>
<keyword evidence="7" id="KW-1185">Reference proteome</keyword>
<dbReference type="InterPro" id="IPR058625">
    <property type="entry name" value="MdtA-like_BSH"/>
</dbReference>